<name>A0A0F9BPD9_9ZZZZ</name>
<organism evidence="2">
    <name type="scientific">marine sediment metagenome</name>
    <dbReference type="NCBI Taxonomy" id="412755"/>
    <lineage>
        <taxon>unclassified sequences</taxon>
        <taxon>metagenomes</taxon>
        <taxon>ecological metagenomes</taxon>
    </lineage>
</organism>
<gene>
    <name evidence="2" type="ORF">LCGC14_2502630</name>
</gene>
<feature type="region of interest" description="Disordered" evidence="1">
    <location>
        <begin position="1"/>
        <end position="21"/>
    </location>
</feature>
<feature type="non-terminal residue" evidence="2">
    <location>
        <position position="1"/>
    </location>
</feature>
<dbReference type="EMBL" id="LAZR01039952">
    <property type="protein sequence ID" value="KKL15732.1"/>
    <property type="molecule type" value="Genomic_DNA"/>
</dbReference>
<comment type="caution">
    <text evidence="2">The sequence shown here is derived from an EMBL/GenBank/DDBJ whole genome shotgun (WGS) entry which is preliminary data.</text>
</comment>
<evidence type="ECO:0000256" key="1">
    <source>
        <dbReference type="SAM" id="MobiDB-lite"/>
    </source>
</evidence>
<reference evidence="2" key="1">
    <citation type="journal article" date="2015" name="Nature">
        <title>Complex archaea that bridge the gap between prokaryotes and eukaryotes.</title>
        <authorList>
            <person name="Spang A."/>
            <person name="Saw J.H."/>
            <person name="Jorgensen S.L."/>
            <person name="Zaremba-Niedzwiedzka K."/>
            <person name="Martijn J."/>
            <person name="Lind A.E."/>
            <person name="van Eijk R."/>
            <person name="Schleper C."/>
            <person name="Guy L."/>
            <person name="Ettema T.J."/>
        </authorList>
    </citation>
    <scope>NUCLEOTIDE SEQUENCE</scope>
</reference>
<proteinExistence type="predicted"/>
<sequence>EWGGMQTPQTTPAPVEKQGITNMPEITPKMSAEAPGYYEKPHVQLEKAINKLLECPQRQFSNTEDTWRTYLNLG</sequence>
<dbReference type="AlphaFoldDB" id="A0A0F9BPD9"/>
<feature type="compositionally biased region" description="Polar residues" evidence="1">
    <location>
        <begin position="1"/>
        <end position="12"/>
    </location>
</feature>
<evidence type="ECO:0000313" key="2">
    <source>
        <dbReference type="EMBL" id="KKL15732.1"/>
    </source>
</evidence>
<accession>A0A0F9BPD9</accession>
<protein>
    <submittedName>
        <fullName evidence="2">Uncharacterized protein</fullName>
    </submittedName>
</protein>